<protein>
    <submittedName>
        <fullName evidence="2">Uncharacterized protein</fullName>
    </submittedName>
</protein>
<comment type="caution">
    <text evidence="2">The sequence shown here is derived from an EMBL/GenBank/DDBJ whole genome shotgun (WGS) entry which is preliminary data.</text>
</comment>
<evidence type="ECO:0000313" key="2">
    <source>
        <dbReference type="EMBL" id="CAK0893847.1"/>
    </source>
</evidence>
<evidence type="ECO:0000256" key="1">
    <source>
        <dbReference type="SAM" id="MobiDB-lite"/>
    </source>
</evidence>
<sequence>MADLRLRRRRGLLRRAHCRGERADLELHRAHQDACRAQGARCAGHAHPRRRARTGVGVWGPRWTQRPQSAAPAPARRPQRGKEPPAEYSLADHIKRGALSAGWGGPKVMREDDPDFPEVYKMTSHSKQAFPHHSPDRVARFRGEAVKSVLTMPTKPV</sequence>
<gene>
    <name evidence="2" type="ORF">PCOR1329_LOCUS73077</name>
</gene>
<feature type="compositionally biased region" description="Low complexity" evidence="1">
    <location>
        <begin position="65"/>
        <end position="76"/>
    </location>
</feature>
<dbReference type="Proteomes" id="UP001189429">
    <property type="component" value="Unassembled WGS sequence"/>
</dbReference>
<keyword evidence="3" id="KW-1185">Reference proteome</keyword>
<dbReference type="EMBL" id="CAUYUJ010019817">
    <property type="protein sequence ID" value="CAK0893847.1"/>
    <property type="molecule type" value="Genomic_DNA"/>
</dbReference>
<proteinExistence type="predicted"/>
<organism evidence="2 3">
    <name type="scientific">Prorocentrum cordatum</name>
    <dbReference type="NCBI Taxonomy" id="2364126"/>
    <lineage>
        <taxon>Eukaryota</taxon>
        <taxon>Sar</taxon>
        <taxon>Alveolata</taxon>
        <taxon>Dinophyceae</taxon>
        <taxon>Prorocentrales</taxon>
        <taxon>Prorocentraceae</taxon>
        <taxon>Prorocentrum</taxon>
    </lineage>
</organism>
<feature type="region of interest" description="Disordered" evidence="1">
    <location>
        <begin position="45"/>
        <end position="92"/>
    </location>
</feature>
<reference evidence="2" key="1">
    <citation type="submission" date="2023-10" db="EMBL/GenBank/DDBJ databases">
        <authorList>
            <person name="Chen Y."/>
            <person name="Shah S."/>
            <person name="Dougan E. K."/>
            <person name="Thang M."/>
            <person name="Chan C."/>
        </authorList>
    </citation>
    <scope>NUCLEOTIDE SEQUENCE [LARGE SCALE GENOMIC DNA]</scope>
</reference>
<accession>A0ABN9X7V7</accession>
<feature type="compositionally biased region" description="Basic and acidic residues" evidence="1">
    <location>
        <begin position="80"/>
        <end position="92"/>
    </location>
</feature>
<evidence type="ECO:0000313" key="3">
    <source>
        <dbReference type="Proteomes" id="UP001189429"/>
    </source>
</evidence>
<name>A0ABN9X7V7_9DINO</name>